<dbReference type="Proteomes" id="UP001301731">
    <property type="component" value="Chromosome"/>
</dbReference>
<organism evidence="1 2">
    <name type="scientific">Streptomyces solicathayae</name>
    <dbReference type="NCBI Taxonomy" id="3081768"/>
    <lineage>
        <taxon>Bacteria</taxon>
        <taxon>Bacillati</taxon>
        <taxon>Actinomycetota</taxon>
        <taxon>Actinomycetes</taxon>
        <taxon>Kitasatosporales</taxon>
        <taxon>Streptomycetaceae</taxon>
        <taxon>Streptomyces</taxon>
    </lineage>
</organism>
<name>A0ABZ0LZV5_9ACTN</name>
<sequence>MGTSGSHGPALPIARSAARLTALLLAGIVLTGCSSARRAPDPAPAPRPSPAARALADACEVPLPGPWRTALDAGALRPPDGARAVLADAGPGWTAVQLTGDGRRSAALVSRGGPPRMLLTLADPVEHQLLAADFDGRHAVLAVLEGRTLDSPWSLYVWDSGSGRARRLARATGPGPLPRPVLRDATVYWAQGVGNGRATVYAAPAAGGTPRAVHTGVMDAPFAAGGLLVWRESAGAGTRLTAVSRATLRPAPLPGPIAALRDVRAVASDGTTWAWVAGEPEQRLMVWRTGDARPAAAVTRSPGADGVDQVRVNGRLVTWRTPETSYALDLRSGSYARITPPYGYAQGGGGTLAVAYSEGNAKTAGARAVIQVVRADRLPGLPGCG</sequence>
<evidence type="ECO:0000313" key="2">
    <source>
        <dbReference type="Proteomes" id="UP001301731"/>
    </source>
</evidence>
<evidence type="ECO:0000313" key="1">
    <source>
        <dbReference type="EMBL" id="WOX25044.1"/>
    </source>
</evidence>
<dbReference type="RefSeq" id="WP_318107488.1">
    <property type="nucleotide sequence ID" value="NZ_CP137573.1"/>
</dbReference>
<dbReference type="SUPFAM" id="SSF69304">
    <property type="entry name" value="Tricorn protease N-terminal domain"/>
    <property type="match status" value="1"/>
</dbReference>
<evidence type="ECO:0008006" key="3">
    <source>
        <dbReference type="Google" id="ProtNLM"/>
    </source>
</evidence>
<gene>
    <name evidence="1" type="ORF">R2D22_28120</name>
</gene>
<reference evidence="1 2" key="1">
    <citation type="submission" date="2023-10" db="EMBL/GenBank/DDBJ databases">
        <title>The genome sequence of Streptomyces sp. HUAS YS2.</title>
        <authorList>
            <person name="Mo P."/>
        </authorList>
    </citation>
    <scope>NUCLEOTIDE SEQUENCE [LARGE SCALE GENOMIC DNA]</scope>
    <source>
        <strain evidence="1 2">HUAS YS2</strain>
    </source>
</reference>
<protein>
    <recommendedName>
        <fullName evidence="3">Lipoprotein</fullName>
    </recommendedName>
</protein>
<dbReference type="EMBL" id="CP137573">
    <property type="protein sequence ID" value="WOX25044.1"/>
    <property type="molecule type" value="Genomic_DNA"/>
</dbReference>
<accession>A0ABZ0LZV5</accession>
<keyword evidence="2" id="KW-1185">Reference proteome</keyword>
<proteinExistence type="predicted"/>